<dbReference type="SUPFAM" id="SSF50882">
    <property type="entry name" value="beta-Barrel protease inhibitors"/>
    <property type="match status" value="1"/>
</dbReference>
<dbReference type="GO" id="GO:0004866">
    <property type="term" value="F:endopeptidase inhibitor activity"/>
    <property type="evidence" value="ECO:0007669"/>
    <property type="project" value="InterPro"/>
</dbReference>
<dbReference type="InterPro" id="IPR021140">
    <property type="entry name" value="Inh/Omp19"/>
</dbReference>
<gene>
    <name evidence="3" type="ORF">PsAD2_01212</name>
</gene>
<evidence type="ECO:0000259" key="2">
    <source>
        <dbReference type="Pfam" id="PF02974"/>
    </source>
</evidence>
<evidence type="ECO:0000313" key="3">
    <source>
        <dbReference type="EMBL" id="KZL20724.1"/>
    </source>
</evidence>
<dbReference type="EMBL" id="LMCB01000006">
    <property type="protein sequence ID" value="KZL20724.1"/>
    <property type="molecule type" value="Genomic_DNA"/>
</dbReference>
<dbReference type="RefSeq" id="WP_068003809.1">
    <property type="nucleotide sequence ID" value="NZ_FOFM01000007.1"/>
</dbReference>
<comment type="caution">
    <text evidence="3">The sequence shown here is derived from an EMBL/GenBank/DDBJ whole genome shotgun (WGS) entry which is preliminary data.</text>
</comment>
<evidence type="ECO:0000256" key="1">
    <source>
        <dbReference type="ARBA" id="ARBA00022729"/>
    </source>
</evidence>
<dbReference type="AlphaFoldDB" id="A0A166A8J6"/>
<dbReference type="Pfam" id="PF02974">
    <property type="entry name" value="Inh"/>
    <property type="match status" value="1"/>
</dbReference>
<dbReference type="OrthoDB" id="7852085at2"/>
<keyword evidence="1" id="KW-0732">Signal</keyword>
<organism evidence="3 4">
    <name type="scientific">Pseudovibrio axinellae</name>
    <dbReference type="NCBI Taxonomy" id="989403"/>
    <lineage>
        <taxon>Bacteria</taxon>
        <taxon>Pseudomonadati</taxon>
        <taxon>Pseudomonadota</taxon>
        <taxon>Alphaproteobacteria</taxon>
        <taxon>Hyphomicrobiales</taxon>
        <taxon>Stappiaceae</taxon>
        <taxon>Pseudovibrio</taxon>
    </lineage>
</organism>
<dbReference type="Gene3D" id="2.40.128.10">
    <property type="match status" value="1"/>
</dbReference>
<evidence type="ECO:0000313" key="4">
    <source>
        <dbReference type="Proteomes" id="UP000076577"/>
    </source>
</evidence>
<dbReference type="PATRIC" id="fig|989403.3.peg.1298"/>
<protein>
    <recommendedName>
        <fullName evidence="2">Alkaline proteinase inhibitor/ Outer membrane lipoprotein Omp19 domain-containing protein</fullName>
    </recommendedName>
</protein>
<reference evidence="3 4" key="1">
    <citation type="journal article" date="2016" name="Front. Microbiol.">
        <title>Comparative Genomic Analysis Reveals a Diverse Repertoire of Genes Involved in Prokaryote-Eukaryote Interactions within the Pseudovibrio Genus.</title>
        <authorList>
            <person name="Romano S."/>
            <person name="Fernandez-Guerra A."/>
            <person name="Reen F.J."/>
            <person name="Glockner F.O."/>
            <person name="Crowley S.P."/>
            <person name="O'Sullivan O."/>
            <person name="Cotter P.D."/>
            <person name="Adams C."/>
            <person name="Dobson A.D."/>
            <person name="O'Gara F."/>
        </authorList>
    </citation>
    <scope>NUCLEOTIDE SEQUENCE [LARGE SCALE GENOMIC DNA]</scope>
    <source>
        <strain evidence="3 4">Ad2</strain>
    </source>
</reference>
<dbReference type="InterPro" id="IPR016085">
    <property type="entry name" value="Protease_inh_B-barrel_dom"/>
</dbReference>
<sequence>MHGIFREIALFSGVAAAMVTLGAFPAGASVISGSWSISDVLSSKTCSAQLGTEPAASGFGNMFETTNCQGLYAPITKATAWEWSYEDGLSLLDAEGQVVLRFDLDELDGLTSVGPASLFLIMQPVQHDSKAMDLSGLIEKAILITAQR</sequence>
<accession>A0A166A8J6</accession>
<feature type="domain" description="Alkaline proteinase inhibitor/ Outer membrane lipoprotein Omp19" evidence="2">
    <location>
        <begin position="29"/>
        <end position="106"/>
    </location>
</feature>
<name>A0A166A8J6_9HYPH</name>
<dbReference type="Proteomes" id="UP000076577">
    <property type="component" value="Unassembled WGS sequence"/>
</dbReference>
<proteinExistence type="predicted"/>
<keyword evidence="4" id="KW-1185">Reference proteome</keyword>